<proteinExistence type="predicted"/>
<sequence>MQEDGWSYQGTLEANSSRRVILNPLGPLRHSSSAPMGLELTSLGEPEESGEVRRNTILEVARQQQEALRRSPKPKDEDEWIVEKSGCWIHKDCMIRYVKRKSGLVRAMRIR</sequence>
<accession>A0AAE0FNF8</accession>
<name>A0AAE0FNF8_9CHLO</name>
<organism evidence="2 3">
    <name type="scientific">Cymbomonas tetramitiformis</name>
    <dbReference type="NCBI Taxonomy" id="36881"/>
    <lineage>
        <taxon>Eukaryota</taxon>
        <taxon>Viridiplantae</taxon>
        <taxon>Chlorophyta</taxon>
        <taxon>Pyramimonadophyceae</taxon>
        <taxon>Pyramimonadales</taxon>
        <taxon>Pyramimonadaceae</taxon>
        <taxon>Cymbomonas</taxon>
    </lineage>
</organism>
<evidence type="ECO:0000313" key="2">
    <source>
        <dbReference type="EMBL" id="KAK3262900.1"/>
    </source>
</evidence>
<reference evidence="2 3" key="1">
    <citation type="journal article" date="2015" name="Genome Biol. Evol.">
        <title>Comparative Genomics of a Bacterivorous Green Alga Reveals Evolutionary Causalities and Consequences of Phago-Mixotrophic Mode of Nutrition.</title>
        <authorList>
            <person name="Burns J.A."/>
            <person name="Paasch A."/>
            <person name="Narechania A."/>
            <person name="Kim E."/>
        </authorList>
    </citation>
    <scope>NUCLEOTIDE SEQUENCE [LARGE SCALE GENOMIC DNA]</scope>
    <source>
        <strain evidence="2 3">PLY_AMNH</strain>
    </source>
</reference>
<gene>
    <name evidence="2" type="ORF">CYMTET_28270</name>
</gene>
<comment type="caution">
    <text evidence="2">The sequence shown here is derived from an EMBL/GenBank/DDBJ whole genome shotgun (WGS) entry which is preliminary data.</text>
</comment>
<keyword evidence="3" id="KW-1185">Reference proteome</keyword>
<evidence type="ECO:0000256" key="1">
    <source>
        <dbReference type="SAM" id="MobiDB-lite"/>
    </source>
</evidence>
<dbReference type="Proteomes" id="UP001190700">
    <property type="component" value="Unassembled WGS sequence"/>
</dbReference>
<evidence type="ECO:0000313" key="3">
    <source>
        <dbReference type="Proteomes" id="UP001190700"/>
    </source>
</evidence>
<protein>
    <submittedName>
        <fullName evidence="2">Uncharacterized protein</fullName>
    </submittedName>
</protein>
<feature type="region of interest" description="Disordered" evidence="1">
    <location>
        <begin position="32"/>
        <end position="51"/>
    </location>
</feature>
<dbReference type="AlphaFoldDB" id="A0AAE0FNF8"/>
<dbReference type="EMBL" id="LGRX02015881">
    <property type="protein sequence ID" value="KAK3262900.1"/>
    <property type="molecule type" value="Genomic_DNA"/>
</dbReference>